<keyword evidence="3" id="KW-1185">Reference proteome</keyword>
<dbReference type="Proteomes" id="UP000238261">
    <property type="component" value="Unassembled WGS sequence"/>
</dbReference>
<evidence type="ECO:0000313" key="2">
    <source>
        <dbReference type="EMBL" id="PPU98853.1"/>
    </source>
</evidence>
<dbReference type="Gene3D" id="1.10.10.2910">
    <property type="match status" value="1"/>
</dbReference>
<comment type="caution">
    <text evidence="2">The sequence shown here is derived from an EMBL/GenBank/DDBJ whole genome shotgun (WGS) entry which is preliminary data.</text>
</comment>
<dbReference type="PANTHER" id="PTHR43236">
    <property type="entry name" value="ANTITOXIN HIGA1"/>
    <property type="match status" value="1"/>
</dbReference>
<organism evidence="2 3">
    <name type="scientific">Xanthomonas hyacinthi</name>
    <dbReference type="NCBI Taxonomy" id="56455"/>
    <lineage>
        <taxon>Bacteria</taxon>
        <taxon>Pseudomonadati</taxon>
        <taxon>Pseudomonadota</taxon>
        <taxon>Gammaproteobacteria</taxon>
        <taxon>Lysobacterales</taxon>
        <taxon>Lysobacteraceae</taxon>
        <taxon>Xanthomonas</taxon>
    </lineage>
</organism>
<dbReference type="InterPro" id="IPR010359">
    <property type="entry name" value="IrrE_HExxH"/>
</dbReference>
<protein>
    <submittedName>
        <fullName evidence="2">ImmA/IrrE family metallo-endopeptidase</fullName>
    </submittedName>
</protein>
<dbReference type="Pfam" id="PF06114">
    <property type="entry name" value="Peptidase_M78"/>
    <property type="match status" value="1"/>
</dbReference>
<dbReference type="PANTHER" id="PTHR43236:SF1">
    <property type="entry name" value="BLL7220 PROTEIN"/>
    <property type="match status" value="1"/>
</dbReference>
<name>A0A2S7F098_9XANT</name>
<sequence>MSAQLSNTSTAGRKALVMQGMQASIAARVKAGVDLKSPICIYGLCEAHNVAVRFNDINMEGMYDRMPKPRIHVSVLRPLARRTFTCAHELGHHVFGHGSTIDELREDQANSADRPPNEVLADAFAAFVLMPTLGLREAFAKRGLDPNRATALDMYAIACNFGVGQATLVNHLAYGINMINQLQRDRLGRITPKMIRTEVLGEVTSMPLTVADQHWNSPTLDIEQDGLLLLPAGVVVDASMLAPERELAAGRLFRAAKCGITRVVIPGTQWATYVRIARRQYVGLARFRHLEETADD</sequence>
<dbReference type="RefSeq" id="WP_046980575.1">
    <property type="nucleotide sequence ID" value="NZ_CP043476.1"/>
</dbReference>
<evidence type="ECO:0000259" key="1">
    <source>
        <dbReference type="Pfam" id="PF06114"/>
    </source>
</evidence>
<dbReference type="InterPro" id="IPR052345">
    <property type="entry name" value="Rad_response_metalloprotease"/>
</dbReference>
<evidence type="ECO:0000313" key="3">
    <source>
        <dbReference type="Proteomes" id="UP000238261"/>
    </source>
</evidence>
<dbReference type="OrthoDB" id="9796786at2"/>
<proteinExistence type="predicted"/>
<dbReference type="AlphaFoldDB" id="A0A2S7F098"/>
<reference evidence="3" key="1">
    <citation type="submission" date="2016-08" db="EMBL/GenBank/DDBJ databases">
        <authorList>
            <person name="Merda D."/>
            <person name="Briand M."/>
            <person name="Taghouti G."/>
            <person name="Carrere S."/>
            <person name="Gouzy J."/>
            <person name="Portier P."/>
            <person name="Jacques M.-A."/>
            <person name="Fischer-Le Saux M."/>
        </authorList>
    </citation>
    <scope>NUCLEOTIDE SEQUENCE [LARGE SCALE GENOMIC DNA]</scope>
    <source>
        <strain evidence="3">CFBP1156</strain>
    </source>
</reference>
<accession>A0A2S7F098</accession>
<feature type="domain" description="IrrE N-terminal-like" evidence="1">
    <location>
        <begin position="45"/>
        <end position="164"/>
    </location>
</feature>
<dbReference type="EMBL" id="MDEG01000003">
    <property type="protein sequence ID" value="PPU98853.1"/>
    <property type="molecule type" value="Genomic_DNA"/>
</dbReference>
<gene>
    <name evidence="2" type="ORF">XhyaCFBP1156_05585</name>
</gene>